<comment type="similarity">
    <text evidence="3">Belongs to the mab-21 family.</text>
</comment>
<keyword evidence="15" id="KW-1185">Reference proteome</keyword>
<evidence type="ECO:0000313" key="15">
    <source>
        <dbReference type="Proteomes" id="UP000095300"/>
    </source>
</evidence>
<dbReference type="Proteomes" id="UP000095300">
    <property type="component" value="Unassembled WGS sequence"/>
</dbReference>
<dbReference type="SMART" id="SM01265">
    <property type="entry name" value="Mab-21"/>
    <property type="match status" value="1"/>
</dbReference>
<dbReference type="Pfam" id="PF03281">
    <property type="entry name" value="Mab-21"/>
    <property type="match status" value="1"/>
</dbReference>
<keyword evidence="9" id="KW-0460">Magnesium</keyword>
<organism evidence="14 15">
    <name type="scientific">Stomoxys calcitrans</name>
    <name type="common">Stable fly</name>
    <name type="synonym">Conops calcitrans</name>
    <dbReference type="NCBI Taxonomy" id="35570"/>
    <lineage>
        <taxon>Eukaryota</taxon>
        <taxon>Metazoa</taxon>
        <taxon>Ecdysozoa</taxon>
        <taxon>Arthropoda</taxon>
        <taxon>Hexapoda</taxon>
        <taxon>Insecta</taxon>
        <taxon>Pterygota</taxon>
        <taxon>Neoptera</taxon>
        <taxon>Endopterygota</taxon>
        <taxon>Diptera</taxon>
        <taxon>Brachycera</taxon>
        <taxon>Muscomorpha</taxon>
        <taxon>Muscoidea</taxon>
        <taxon>Muscidae</taxon>
        <taxon>Stomoxys</taxon>
    </lineage>
</organism>
<keyword evidence="6" id="KW-0479">Metal-binding</keyword>
<dbReference type="InterPro" id="IPR024810">
    <property type="entry name" value="MAB21L/cGLR"/>
</dbReference>
<evidence type="ECO:0000256" key="10">
    <source>
        <dbReference type="ARBA" id="ARBA00023134"/>
    </source>
</evidence>
<dbReference type="GO" id="GO:0005524">
    <property type="term" value="F:ATP binding"/>
    <property type="evidence" value="ECO:0007669"/>
    <property type="project" value="UniProtKB-KW"/>
</dbReference>
<keyword evidence="10" id="KW-0342">GTP-binding</keyword>
<keyword evidence="5" id="KW-0548">Nucleotidyltransferase</keyword>
<keyword evidence="8" id="KW-0067">ATP-binding</keyword>
<protein>
    <submittedName>
        <fullName evidence="14">Uncharacterized protein</fullName>
    </submittedName>
</protein>
<dbReference type="PANTHER" id="PTHR10656:SF42">
    <property type="entry name" value="CYCLIC GMP-AMP SYNTHASE-LIKE PROTEIN-RELATED"/>
    <property type="match status" value="1"/>
</dbReference>
<evidence type="ECO:0000313" key="14">
    <source>
        <dbReference type="EnsemblMetazoa" id="SCAU013118-PB"/>
    </source>
</evidence>
<evidence type="ECO:0000256" key="11">
    <source>
        <dbReference type="ARBA" id="ARBA00023211"/>
    </source>
</evidence>
<evidence type="ECO:0000256" key="3">
    <source>
        <dbReference type="ARBA" id="ARBA00008307"/>
    </source>
</evidence>
<dbReference type="PANTHER" id="PTHR10656">
    <property type="entry name" value="CELL FATE DETERMINING PROTEIN MAB21-RELATED"/>
    <property type="match status" value="1"/>
</dbReference>
<evidence type="ECO:0000256" key="7">
    <source>
        <dbReference type="ARBA" id="ARBA00022741"/>
    </source>
</evidence>
<dbReference type="Gene3D" id="1.10.1410.40">
    <property type="match status" value="1"/>
</dbReference>
<dbReference type="Pfam" id="PF20266">
    <property type="entry name" value="Mab-21_C"/>
    <property type="match status" value="1"/>
</dbReference>
<evidence type="ECO:0000259" key="13">
    <source>
        <dbReference type="Pfam" id="PF20266"/>
    </source>
</evidence>
<comment type="cofactor">
    <cofactor evidence="1">
        <name>Mn(2+)</name>
        <dbReference type="ChEBI" id="CHEBI:29035"/>
    </cofactor>
</comment>
<comment type="cofactor">
    <cofactor evidence="2">
        <name>Mg(2+)</name>
        <dbReference type="ChEBI" id="CHEBI:18420"/>
    </cofactor>
</comment>
<gene>
    <name evidence="14" type="primary">106084641</name>
</gene>
<evidence type="ECO:0000256" key="8">
    <source>
        <dbReference type="ARBA" id="ARBA00022840"/>
    </source>
</evidence>
<dbReference type="InterPro" id="IPR046903">
    <property type="entry name" value="Mab-21-like_nuc_Trfase"/>
</dbReference>
<accession>A0A1I8Q1Y1</accession>
<dbReference type="VEuPathDB" id="VectorBase:SCAU013118"/>
<keyword evidence="11" id="KW-0464">Manganese</keyword>
<dbReference type="InterPro" id="IPR046906">
    <property type="entry name" value="Mab-21_HhH/H2TH-like"/>
</dbReference>
<evidence type="ECO:0000256" key="6">
    <source>
        <dbReference type="ARBA" id="ARBA00022723"/>
    </source>
</evidence>
<dbReference type="GO" id="GO:0005525">
    <property type="term" value="F:GTP binding"/>
    <property type="evidence" value="ECO:0007669"/>
    <property type="project" value="UniProtKB-KW"/>
</dbReference>
<keyword evidence="4" id="KW-0808">Transferase</keyword>
<evidence type="ECO:0000259" key="12">
    <source>
        <dbReference type="Pfam" id="PF03281"/>
    </source>
</evidence>
<feature type="domain" description="Mab-21-like HhH/H2TH-like" evidence="13">
    <location>
        <begin position="277"/>
        <end position="350"/>
    </location>
</feature>
<proteinExistence type="inferred from homology"/>
<evidence type="ECO:0000256" key="2">
    <source>
        <dbReference type="ARBA" id="ARBA00001946"/>
    </source>
</evidence>
<evidence type="ECO:0000256" key="9">
    <source>
        <dbReference type="ARBA" id="ARBA00022842"/>
    </source>
</evidence>
<evidence type="ECO:0000256" key="5">
    <source>
        <dbReference type="ARBA" id="ARBA00022695"/>
    </source>
</evidence>
<keyword evidence="7" id="KW-0547">Nucleotide-binding</keyword>
<dbReference type="EnsemblMetazoa" id="SCAU013118-RB">
    <property type="protein sequence ID" value="SCAU013118-PB"/>
    <property type="gene ID" value="SCAU013118"/>
</dbReference>
<evidence type="ECO:0000256" key="1">
    <source>
        <dbReference type="ARBA" id="ARBA00001936"/>
    </source>
</evidence>
<evidence type="ECO:0000256" key="4">
    <source>
        <dbReference type="ARBA" id="ARBA00022679"/>
    </source>
</evidence>
<dbReference type="Gene3D" id="3.30.460.90">
    <property type="match status" value="1"/>
</dbReference>
<reference evidence="14" key="1">
    <citation type="submission" date="2020-05" db="UniProtKB">
        <authorList>
            <consortium name="EnsemblMetazoa"/>
        </authorList>
    </citation>
    <scope>IDENTIFICATION</scope>
    <source>
        <strain evidence="14">USDA</strain>
    </source>
</reference>
<dbReference type="GO" id="GO:0016779">
    <property type="term" value="F:nucleotidyltransferase activity"/>
    <property type="evidence" value="ECO:0007669"/>
    <property type="project" value="UniProtKB-KW"/>
</dbReference>
<feature type="domain" description="Mab-21-like nucleotidyltransferase" evidence="12">
    <location>
        <begin position="77"/>
        <end position="213"/>
    </location>
</feature>
<dbReference type="AlphaFoldDB" id="A0A1I8Q1Y1"/>
<dbReference type="GO" id="GO:0046872">
    <property type="term" value="F:metal ion binding"/>
    <property type="evidence" value="ECO:0007669"/>
    <property type="project" value="UniProtKB-KW"/>
</dbReference>
<name>A0A1I8Q1Y1_STOCA</name>
<sequence length="381" mass="45432">MWFIVKTMESTFDRYLRAIDNHLCCSQANRDFYIPMYKNFKVWFTQEMRRVDRVFDKLCTGVTSFGTYSEWKGDQMQPNEFVMLYILGFPSPVTVSPDKLRPGYVQLNMLSVLEKLTDMDEYEEVYFKLNNFVDPSNANLRRTELQAWISSVIRKALKAAKNVDYDITYESQYNTETFHFLRVRQRAHPNSTIKVDIAPVIPFGEVSWMHKHKFANFQDVLYHTFYAVPISTTKPPRKTRACTFLIINPIAENQLLWSNPTLCCVFRLLISMCHGCKLSQIKNYFLINILLWELKMQKETLWDNSIEDIFKHMLSQLWTYFIDRFLPDFWTKDCNVLNILSQDEITLYEKMLRNICDLFLTYSQRQQLTLDRMRNIFLKSN</sequence>
<dbReference type="OrthoDB" id="6054650at2759"/>